<evidence type="ECO:0000256" key="1">
    <source>
        <dbReference type="SAM" id="MobiDB-lite"/>
    </source>
</evidence>
<gene>
    <name evidence="2" type="ORF">LN473_19805</name>
</gene>
<reference evidence="2" key="1">
    <citation type="submission" date="2021-11" db="EMBL/GenBank/DDBJ databases">
        <title>Genome resources and taxonomic validation of 89 Xanthomonas strains.</title>
        <authorList>
            <person name="Tambong J.T."/>
        </authorList>
    </citation>
    <scope>NUCLEOTIDE SEQUENCE</scope>
    <source>
        <strain evidence="2">Bv 5-4A</strain>
    </source>
</reference>
<accession>A0ABS8LEV8</accession>
<feature type="compositionally biased region" description="Basic and acidic residues" evidence="1">
    <location>
        <begin position="54"/>
        <end position="67"/>
    </location>
</feature>
<dbReference type="Proteomes" id="UP001430544">
    <property type="component" value="Unassembled WGS sequence"/>
</dbReference>
<protein>
    <submittedName>
        <fullName evidence="2">Uncharacterized protein</fullName>
    </submittedName>
</protein>
<name>A0ABS8LEV8_9XANT</name>
<keyword evidence="3" id="KW-1185">Reference proteome</keyword>
<dbReference type="RefSeq" id="WP_126936813.1">
    <property type="nucleotide sequence ID" value="NZ_CP018470.1"/>
</dbReference>
<proteinExistence type="predicted"/>
<comment type="caution">
    <text evidence="2">The sequence shown here is derived from an EMBL/GenBank/DDBJ whole genome shotgun (WGS) entry which is preliminary data.</text>
</comment>
<feature type="region of interest" description="Disordered" evidence="1">
    <location>
        <begin position="54"/>
        <end position="92"/>
    </location>
</feature>
<dbReference type="EMBL" id="JAJIUN010000088">
    <property type="protein sequence ID" value="MCC8624183.1"/>
    <property type="molecule type" value="Genomic_DNA"/>
</dbReference>
<evidence type="ECO:0000313" key="2">
    <source>
        <dbReference type="EMBL" id="MCC8624183.1"/>
    </source>
</evidence>
<organism evidence="2 3">
    <name type="scientific">Xanthomonas vesicatoria</name>
    <dbReference type="NCBI Taxonomy" id="56460"/>
    <lineage>
        <taxon>Bacteria</taxon>
        <taxon>Pseudomonadati</taxon>
        <taxon>Pseudomonadota</taxon>
        <taxon>Gammaproteobacteria</taxon>
        <taxon>Lysobacterales</taxon>
        <taxon>Lysobacteraceae</taxon>
        <taxon>Xanthomonas</taxon>
    </lineage>
</organism>
<sequence length="92" mass="10293">MIAAKEAMTPVQQPMSIERRAFGFSIHHATSALVNMEMAMSNSLCRGNIHKHNTRDATMKRKDRDDLSCPAAEAGKVQVPQPGKRVQQYGRR</sequence>
<evidence type="ECO:0000313" key="3">
    <source>
        <dbReference type="Proteomes" id="UP001430544"/>
    </source>
</evidence>